<dbReference type="AlphaFoldDB" id="A0A499VRZ8"/>
<feature type="compositionally biased region" description="Gly residues" evidence="1">
    <location>
        <begin position="229"/>
        <end position="238"/>
    </location>
</feature>
<protein>
    <submittedName>
        <fullName evidence="2">Uncharacterized protein</fullName>
    </submittedName>
</protein>
<feature type="region of interest" description="Disordered" evidence="1">
    <location>
        <begin position="1"/>
        <end position="344"/>
    </location>
</feature>
<reference evidence="2" key="1">
    <citation type="submission" date="2019-04" db="EMBL/GenBank/DDBJ databases">
        <title>Draft genome sequences of Streptomyces avermitilis MC3.</title>
        <authorList>
            <person name="Komaki H."/>
            <person name="Tamura T."/>
            <person name="Hosoyama A."/>
        </authorList>
    </citation>
    <scope>NUCLEOTIDE SEQUENCE</scope>
    <source>
        <strain evidence="2">MC3</strain>
    </source>
</reference>
<organism evidence="2">
    <name type="scientific">Streptomyces avermitilis</name>
    <dbReference type="NCBI Taxonomy" id="33903"/>
    <lineage>
        <taxon>Bacteria</taxon>
        <taxon>Bacillati</taxon>
        <taxon>Actinomycetota</taxon>
        <taxon>Actinomycetes</taxon>
        <taxon>Kitasatosporales</taxon>
        <taxon>Streptomycetaceae</taxon>
        <taxon>Streptomyces</taxon>
    </lineage>
</organism>
<name>A0A499VRZ8_STRAX</name>
<accession>A0A499VRZ8</accession>
<sequence length="344" mass="37046">MAGGVRRVPRTKFVHDRERGRRQGYGEQHAEDPGDRGPSRDGEHHHRRMHLHGPALDRRLEHMPFQNLHRGDHPERPQRDDEPPVGEGHQHRQRAGDEGAEVGDVRADEDQRAEADRARHAEDQQPDGDAHGVDERDERRAAHKALDGLEGPPGHRLDGVGGAARGERPQQPGGPVGVAQEEEHEQQGQYGHGDALADDTDAADDVGGGRPAELGEKFLRVGGQVVQRGPGGPEVGGDGLRRPLERGDDLVAGVEERGDDDVHGAADDGHDRDTGDAGGQRPVHADPDEPAVEGPEERGPQQREQHGYDGGAQLPAQLDPDPPDPGDEQDDGTPGRQPPGAFGE</sequence>
<feature type="compositionally biased region" description="Acidic residues" evidence="1">
    <location>
        <begin position="321"/>
        <end position="331"/>
    </location>
</feature>
<proteinExistence type="predicted"/>
<feature type="compositionally biased region" description="Basic and acidic residues" evidence="1">
    <location>
        <begin position="28"/>
        <end position="44"/>
    </location>
</feature>
<gene>
    <name evidence="2" type="ORF">SAVMC3_50300</name>
</gene>
<feature type="compositionally biased region" description="Basic and acidic residues" evidence="1">
    <location>
        <begin position="69"/>
        <end position="158"/>
    </location>
</feature>
<feature type="compositionally biased region" description="Basic and acidic residues" evidence="1">
    <location>
        <begin position="239"/>
        <end position="275"/>
    </location>
</feature>
<evidence type="ECO:0000313" key="2">
    <source>
        <dbReference type="EMBL" id="BBJ52401.1"/>
    </source>
</evidence>
<feature type="compositionally biased region" description="Basic and acidic residues" evidence="1">
    <location>
        <begin position="295"/>
        <end position="307"/>
    </location>
</feature>
<dbReference type="EMBL" id="AP019621">
    <property type="protein sequence ID" value="BBJ52401.1"/>
    <property type="molecule type" value="Genomic_DNA"/>
</dbReference>
<evidence type="ECO:0000256" key="1">
    <source>
        <dbReference type="SAM" id="MobiDB-lite"/>
    </source>
</evidence>